<evidence type="ECO:0000313" key="2">
    <source>
        <dbReference type="EMBL" id="KKI50120.1"/>
    </source>
</evidence>
<keyword evidence="3" id="KW-1185">Reference proteome</keyword>
<protein>
    <recommendedName>
        <fullName evidence="4">Cyclic lactone autoinducer peptide</fullName>
    </recommendedName>
</protein>
<name>A0A0M2NIP1_9FIRM</name>
<evidence type="ECO:0000256" key="1">
    <source>
        <dbReference type="SAM" id="SignalP"/>
    </source>
</evidence>
<dbReference type="AlphaFoldDB" id="A0A0M2NIP1"/>
<sequence>MKKVFYAIGVCVSAFFLVNAGASEQEALELIPDYKES</sequence>
<gene>
    <name evidence="2" type="ORF">CHK_2183</name>
</gene>
<feature type="signal peptide" evidence="1">
    <location>
        <begin position="1"/>
        <end position="22"/>
    </location>
</feature>
<evidence type="ECO:0008006" key="4">
    <source>
        <dbReference type="Google" id="ProtNLM"/>
    </source>
</evidence>
<evidence type="ECO:0000313" key="3">
    <source>
        <dbReference type="Proteomes" id="UP000034076"/>
    </source>
</evidence>
<feature type="chain" id="PRO_5039352750" description="Cyclic lactone autoinducer peptide" evidence="1">
    <location>
        <begin position="23"/>
        <end position="37"/>
    </location>
</feature>
<dbReference type="Proteomes" id="UP000034076">
    <property type="component" value="Unassembled WGS sequence"/>
</dbReference>
<accession>A0A0M2NIP1</accession>
<dbReference type="EMBL" id="LAYJ01000112">
    <property type="protein sequence ID" value="KKI50120.1"/>
    <property type="molecule type" value="Genomic_DNA"/>
</dbReference>
<reference evidence="2 3" key="1">
    <citation type="submission" date="2015-04" db="EMBL/GenBank/DDBJ databases">
        <title>Draft genome sequence of bacteremic isolate Catabacter hongkongensis type strain HKU16T.</title>
        <authorList>
            <person name="Lau S.K."/>
            <person name="Teng J.L."/>
            <person name="Huang Y."/>
            <person name="Curreem S.O."/>
            <person name="Tsui S.K."/>
            <person name="Woo P.C."/>
        </authorList>
    </citation>
    <scope>NUCLEOTIDE SEQUENCE [LARGE SCALE GENOMIC DNA]</scope>
    <source>
        <strain evidence="2 3">HKU16</strain>
    </source>
</reference>
<proteinExistence type="predicted"/>
<organism evidence="2 3">
    <name type="scientific">Christensenella hongkongensis</name>
    <dbReference type="NCBI Taxonomy" id="270498"/>
    <lineage>
        <taxon>Bacteria</taxon>
        <taxon>Bacillati</taxon>
        <taxon>Bacillota</taxon>
        <taxon>Clostridia</taxon>
        <taxon>Christensenellales</taxon>
        <taxon>Christensenellaceae</taxon>
        <taxon>Christensenella</taxon>
    </lineage>
</organism>
<keyword evidence="1" id="KW-0732">Signal</keyword>
<comment type="caution">
    <text evidence="2">The sequence shown here is derived from an EMBL/GenBank/DDBJ whole genome shotgun (WGS) entry which is preliminary data.</text>
</comment>